<sequence length="97" mass="11728">MAQAGLWEVKHSGNPLSWRSYRNIHFIRVRLDRSLENGAWSEAFPSGRCEYLRFEGSDHRPLITYFGQKKKRRRRAFHFDRSLCDKEDFRNLIDKLR</sequence>
<protein>
    <recommendedName>
        <fullName evidence="3">Endonuclease/exonuclease/phosphatase domain-containing protein</fullName>
    </recommendedName>
</protein>
<dbReference type="PANTHER" id="PTHR33710:SF71">
    <property type="entry name" value="ENDONUCLEASE_EXONUCLEASE_PHOSPHATASE DOMAIN-CONTAINING PROTEIN"/>
    <property type="match status" value="1"/>
</dbReference>
<evidence type="ECO:0000313" key="1">
    <source>
        <dbReference type="EMBL" id="VVB02977.1"/>
    </source>
</evidence>
<dbReference type="SUPFAM" id="SSF56219">
    <property type="entry name" value="DNase I-like"/>
    <property type="match status" value="1"/>
</dbReference>
<dbReference type="PANTHER" id="PTHR33710">
    <property type="entry name" value="BNAC02G09200D PROTEIN"/>
    <property type="match status" value="1"/>
</dbReference>
<dbReference type="EMBL" id="CABITT030000004">
    <property type="protein sequence ID" value="VVB02977.1"/>
    <property type="molecule type" value="Genomic_DNA"/>
</dbReference>
<gene>
    <name evidence="1" type="ORF">ANE_LOCUS13421</name>
</gene>
<evidence type="ECO:0000313" key="2">
    <source>
        <dbReference type="Proteomes" id="UP000489600"/>
    </source>
</evidence>
<dbReference type="Proteomes" id="UP000489600">
    <property type="component" value="Unassembled WGS sequence"/>
</dbReference>
<reference evidence="1" key="1">
    <citation type="submission" date="2019-07" db="EMBL/GenBank/DDBJ databases">
        <authorList>
            <person name="Dittberner H."/>
        </authorList>
    </citation>
    <scope>NUCLEOTIDE SEQUENCE [LARGE SCALE GENOMIC DNA]</scope>
</reference>
<comment type="caution">
    <text evidence="1">The sequence shown here is derived from an EMBL/GenBank/DDBJ whole genome shotgun (WGS) entry which is preliminary data.</text>
</comment>
<name>A0A565BMX0_9BRAS</name>
<keyword evidence="2" id="KW-1185">Reference proteome</keyword>
<dbReference type="InterPro" id="IPR036691">
    <property type="entry name" value="Endo/exonu/phosph_ase_sf"/>
</dbReference>
<dbReference type="AlphaFoldDB" id="A0A565BMX0"/>
<evidence type="ECO:0008006" key="3">
    <source>
        <dbReference type="Google" id="ProtNLM"/>
    </source>
</evidence>
<organism evidence="1 2">
    <name type="scientific">Arabis nemorensis</name>
    <dbReference type="NCBI Taxonomy" id="586526"/>
    <lineage>
        <taxon>Eukaryota</taxon>
        <taxon>Viridiplantae</taxon>
        <taxon>Streptophyta</taxon>
        <taxon>Embryophyta</taxon>
        <taxon>Tracheophyta</taxon>
        <taxon>Spermatophyta</taxon>
        <taxon>Magnoliopsida</taxon>
        <taxon>eudicotyledons</taxon>
        <taxon>Gunneridae</taxon>
        <taxon>Pentapetalae</taxon>
        <taxon>rosids</taxon>
        <taxon>malvids</taxon>
        <taxon>Brassicales</taxon>
        <taxon>Brassicaceae</taxon>
        <taxon>Arabideae</taxon>
        <taxon>Arabis</taxon>
    </lineage>
</organism>
<accession>A0A565BMX0</accession>
<dbReference type="OrthoDB" id="1112386at2759"/>
<proteinExistence type="predicted"/>